<dbReference type="GO" id="GO:0007096">
    <property type="term" value="P:regulation of exit from mitosis"/>
    <property type="evidence" value="ECO:0007669"/>
    <property type="project" value="InterPro"/>
</dbReference>
<dbReference type="EMBL" id="KZ989405">
    <property type="protein sequence ID" value="RKP26507.1"/>
    <property type="molecule type" value="Genomic_DNA"/>
</dbReference>
<evidence type="ECO:0000313" key="3">
    <source>
        <dbReference type="Proteomes" id="UP000278143"/>
    </source>
</evidence>
<dbReference type="OrthoDB" id="10539922at2759"/>
<feature type="compositionally biased region" description="Basic and acidic residues" evidence="1">
    <location>
        <begin position="337"/>
        <end position="347"/>
    </location>
</feature>
<dbReference type="PANTHER" id="PTHR15681">
    <property type="entry name" value="MAD2L1-BINDING PROTEIN"/>
    <property type="match status" value="1"/>
</dbReference>
<accession>A0A4P9Z1X5</accession>
<reference evidence="3" key="1">
    <citation type="journal article" date="2018" name="Nat. Microbiol.">
        <title>Leveraging single-cell genomics to expand the fungal tree of life.</title>
        <authorList>
            <person name="Ahrendt S.R."/>
            <person name="Quandt C.A."/>
            <person name="Ciobanu D."/>
            <person name="Clum A."/>
            <person name="Salamov A."/>
            <person name="Andreopoulos B."/>
            <person name="Cheng J.F."/>
            <person name="Woyke T."/>
            <person name="Pelin A."/>
            <person name="Henrissat B."/>
            <person name="Reynolds N.K."/>
            <person name="Benny G.L."/>
            <person name="Smith M.E."/>
            <person name="James T.Y."/>
            <person name="Grigoriev I.V."/>
        </authorList>
    </citation>
    <scope>NUCLEOTIDE SEQUENCE [LARGE SCALE GENOMIC DNA]</scope>
    <source>
        <strain evidence="3">Benny S71-1</strain>
    </source>
</reference>
<feature type="compositionally biased region" description="Acidic residues" evidence="1">
    <location>
        <begin position="348"/>
        <end position="360"/>
    </location>
</feature>
<dbReference type="Proteomes" id="UP000278143">
    <property type="component" value="Unassembled WGS sequence"/>
</dbReference>
<organism evidence="2 3">
    <name type="scientific">Syncephalis pseudoplumigaleata</name>
    <dbReference type="NCBI Taxonomy" id="1712513"/>
    <lineage>
        <taxon>Eukaryota</taxon>
        <taxon>Fungi</taxon>
        <taxon>Fungi incertae sedis</taxon>
        <taxon>Zoopagomycota</taxon>
        <taxon>Zoopagomycotina</taxon>
        <taxon>Zoopagomycetes</taxon>
        <taxon>Zoopagales</taxon>
        <taxon>Piptocephalidaceae</taxon>
        <taxon>Syncephalis</taxon>
    </lineage>
</organism>
<name>A0A4P9Z1X5_9FUNG</name>
<feature type="region of interest" description="Disordered" evidence="1">
    <location>
        <begin position="292"/>
        <end position="315"/>
    </location>
</feature>
<gene>
    <name evidence="2" type="ORF">SYNPS1DRAFT_27801</name>
</gene>
<dbReference type="InterPro" id="IPR009511">
    <property type="entry name" value="MAD1/Cdc20-bound-Mad2-bd"/>
</dbReference>
<dbReference type="AlphaFoldDB" id="A0A4P9Z1X5"/>
<feature type="region of interest" description="Disordered" evidence="1">
    <location>
        <begin position="329"/>
        <end position="371"/>
    </location>
</feature>
<protein>
    <submittedName>
        <fullName evidence="2">Uncharacterized protein</fullName>
    </submittedName>
</protein>
<evidence type="ECO:0000256" key="1">
    <source>
        <dbReference type="SAM" id="MobiDB-lite"/>
    </source>
</evidence>
<dbReference type="PANTHER" id="PTHR15681:SF1">
    <property type="entry name" value="MAD2L1-BINDING PROTEIN"/>
    <property type="match status" value="1"/>
</dbReference>
<proteinExistence type="predicted"/>
<evidence type="ECO:0000313" key="2">
    <source>
        <dbReference type="EMBL" id="RKP26507.1"/>
    </source>
</evidence>
<keyword evidence="3" id="KW-1185">Reference proteome</keyword>
<sequence length="387" mass="43351">MRPLSLVRTAVMTDENGTVPTASVAGTCGQLARCPLGEHSKAASVVLDCPLVNAADTAAEHDGQQQEQKRHKKQQQYAEDAVTFTVPITLTPRVAARLLSTLIKSLLHLRGQMPCIWPFVLDELRRYTEEEDDGAENMKQGAASQAHRKAEQASGQLDVVDVCSMAYDHFVQGAETWFASIQQCVQPEESRATTAMQLDEPLVELCIVLGSLASPKEVYDVHILGDHNNRHVHGEENCPPTQQQQRYWRGQLESEPTELELSQCERKLLRALMDPLTQSMPRGLTKLNLLMKSHSDDDGLPPQAMPRRNFQPEVAGRQTRVLYKRIILDGRSSSGDSKQHLHSHTEEKEEEQEEQEQEDEPASHRLWFQLSPTLNGLPPWPASTALH</sequence>
<dbReference type="Gene3D" id="3.30.900.20">
    <property type="match status" value="1"/>
</dbReference>
<dbReference type="GO" id="GO:0005634">
    <property type="term" value="C:nucleus"/>
    <property type="evidence" value="ECO:0007669"/>
    <property type="project" value="InterPro"/>
</dbReference>
<dbReference type="InterPro" id="IPR053729">
    <property type="entry name" value="MAD2L1BP_domain_sf"/>
</dbReference>